<dbReference type="Gene3D" id="4.10.950.10">
    <property type="entry name" value="Ribosomal protein L2, domain 3"/>
    <property type="match status" value="1"/>
</dbReference>
<dbReference type="InterPro" id="IPR022666">
    <property type="entry name" value="Ribosomal_uL2_RNA-bd_dom"/>
</dbReference>
<keyword evidence="3 10" id="KW-0934">Plastid</keyword>
<dbReference type="GO" id="GO:0009507">
    <property type="term" value="C:chloroplast"/>
    <property type="evidence" value="ECO:0007669"/>
    <property type="project" value="UniProtKB-SubCell"/>
</dbReference>
<dbReference type="InterPro" id="IPR014726">
    <property type="entry name" value="Ribosomal_uL2_dom3"/>
</dbReference>
<evidence type="ECO:0000256" key="4">
    <source>
        <dbReference type="ARBA" id="ARBA00022980"/>
    </source>
</evidence>
<dbReference type="InterPro" id="IPR014722">
    <property type="entry name" value="Rib_uL2_dom2"/>
</dbReference>
<keyword evidence="4 6" id="KW-0689">Ribosomal protein</keyword>
<geneLocation type="chloroplast" evidence="10"/>
<evidence type="ECO:0000256" key="6">
    <source>
        <dbReference type="HAMAP-Rule" id="MF_01320"/>
    </source>
</evidence>
<dbReference type="PANTHER" id="PTHR13691">
    <property type="entry name" value="RIBOSOMAL PROTEIN L2"/>
    <property type="match status" value="1"/>
</dbReference>
<evidence type="ECO:0000256" key="7">
    <source>
        <dbReference type="SAM" id="MobiDB-lite"/>
    </source>
</evidence>
<dbReference type="GO" id="GO:0032543">
    <property type="term" value="P:mitochondrial translation"/>
    <property type="evidence" value="ECO:0007669"/>
    <property type="project" value="TreeGrafter"/>
</dbReference>
<evidence type="ECO:0000256" key="2">
    <source>
        <dbReference type="ARBA" id="ARBA00011838"/>
    </source>
</evidence>
<feature type="region of interest" description="Disordered" evidence="7">
    <location>
        <begin position="228"/>
        <end position="280"/>
    </location>
</feature>
<dbReference type="SMART" id="SM01382">
    <property type="entry name" value="Ribosomal_L2_C"/>
    <property type="match status" value="1"/>
</dbReference>
<dbReference type="GO" id="GO:0016740">
    <property type="term" value="F:transferase activity"/>
    <property type="evidence" value="ECO:0007669"/>
    <property type="project" value="InterPro"/>
</dbReference>
<dbReference type="Gene3D" id="2.30.30.30">
    <property type="match status" value="1"/>
</dbReference>
<accession>A0A4Y5P3H3</accession>
<keyword evidence="10" id="KW-0150">Chloroplast</keyword>
<evidence type="ECO:0000259" key="8">
    <source>
        <dbReference type="SMART" id="SM01382"/>
    </source>
</evidence>
<comment type="subunit">
    <text evidence="2 6">Part of the 50S ribosomal subunit.</text>
</comment>
<evidence type="ECO:0000313" key="10">
    <source>
        <dbReference type="EMBL" id="QCW57798.1"/>
    </source>
</evidence>
<dbReference type="GeneID" id="40872481"/>
<dbReference type="GO" id="GO:0003735">
    <property type="term" value="F:structural constituent of ribosome"/>
    <property type="evidence" value="ECO:0007669"/>
    <property type="project" value="InterPro"/>
</dbReference>
<dbReference type="SMART" id="SM01383">
    <property type="entry name" value="Ribosomal_L2"/>
    <property type="match status" value="1"/>
</dbReference>
<feature type="domain" description="Large ribosomal subunit protein uL2 RNA-binding" evidence="9">
    <location>
        <begin position="42"/>
        <end position="118"/>
    </location>
</feature>
<dbReference type="Pfam" id="PF03947">
    <property type="entry name" value="Ribosomal_L2_C"/>
    <property type="match status" value="1"/>
</dbReference>
<dbReference type="InterPro" id="IPR005880">
    <property type="entry name" value="Ribosomal_uL2_bac/org-type"/>
</dbReference>
<dbReference type="PANTHER" id="PTHR13691:SF5">
    <property type="entry name" value="LARGE RIBOSOMAL SUBUNIT PROTEIN UL2M"/>
    <property type="match status" value="1"/>
</dbReference>
<dbReference type="SUPFAM" id="SSF50104">
    <property type="entry name" value="Translation proteins SH3-like domain"/>
    <property type="match status" value="1"/>
</dbReference>
<name>A0A4Y5P3H3_9CHLO</name>
<sequence>MGIRFYKPVTPASRFRSVSTFDLITSTSPENSLTVSYHRKKGRNNSGRITSRHRGGGHKKNYRLLDTKRNKIDIFGKVKTIEYDPNRNSLISLIVYQDGEKRYILYPKGLKIGQMIISSNQETVGIYPGNSMPLGNIPLGTQVHNVEFHPNSGGKIARSAGTFAQMIAKQGNFVILRIPSGEVRVFLKNCWSTIGEVGNAEINNIRLGKAGRKRWLGFRPHVRGSAMNIVDHPHRGGEGKAPIGRPSPMTPWGKPTLGKKTRKSKKYSNEFILERRKKKN</sequence>
<dbReference type="InterPro" id="IPR002171">
    <property type="entry name" value="Ribosomal_uL2"/>
</dbReference>
<organism evidence="10">
    <name type="scientific">Trentepohlia odorata</name>
    <dbReference type="NCBI Taxonomy" id="2576626"/>
    <lineage>
        <taxon>Eukaryota</taxon>
        <taxon>Viridiplantae</taxon>
        <taxon>Chlorophyta</taxon>
        <taxon>core chlorophytes</taxon>
        <taxon>Ulvophyceae</taxon>
        <taxon>TCBD clade</taxon>
        <taxon>Trentepohliales</taxon>
        <taxon>Trentepohliaceae</taxon>
        <taxon>Trentepohlia</taxon>
    </lineage>
</organism>
<dbReference type="InterPro" id="IPR012340">
    <property type="entry name" value="NA-bd_OB-fold"/>
</dbReference>
<protein>
    <recommendedName>
        <fullName evidence="6">Large ribosomal subunit protein uL2c</fullName>
    </recommendedName>
</protein>
<dbReference type="PIRSF" id="PIRSF002158">
    <property type="entry name" value="Ribosomal_L2"/>
    <property type="match status" value="1"/>
</dbReference>
<evidence type="ECO:0000256" key="5">
    <source>
        <dbReference type="ARBA" id="ARBA00023274"/>
    </source>
</evidence>
<dbReference type="GO" id="GO:0005762">
    <property type="term" value="C:mitochondrial large ribosomal subunit"/>
    <property type="evidence" value="ECO:0007669"/>
    <property type="project" value="TreeGrafter"/>
</dbReference>
<dbReference type="Gene3D" id="2.40.50.140">
    <property type="entry name" value="Nucleic acid-binding proteins"/>
    <property type="match status" value="1"/>
</dbReference>
<comment type="similarity">
    <text evidence="1 6">Belongs to the universal ribosomal protein uL2 family.</text>
</comment>
<dbReference type="GO" id="GO:0019843">
    <property type="term" value="F:rRNA binding"/>
    <property type="evidence" value="ECO:0007669"/>
    <property type="project" value="UniProtKB-UniRule"/>
</dbReference>
<dbReference type="EMBL" id="MK580484">
    <property type="protein sequence ID" value="QCW57798.1"/>
    <property type="molecule type" value="Genomic_DNA"/>
</dbReference>
<dbReference type="InterPro" id="IPR022669">
    <property type="entry name" value="Ribosomal_uL2_C"/>
</dbReference>
<dbReference type="FunFam" id="2.30.30.30:FF:000001">
    <property type="entry name" value="50S ribosomal protein L2"/>
    <property type="match status" value="1"/>
</dbReference>
<evidence type="ECO:0000256" key="1">
    <source>
        <dbReference type="ARBA" id="ARBA00005636"/>
    </source>
</evidence>
<dbReference type="RefSeq" id="YP_009667495.1">
    <property type="nucleotide sequence ID" value="NC_043776.1"/>
</dbReference>
<keyword evidence="5 6" id="KW-0687">Ribonucleoprotein</keyword>
<evidence type="ECO:0000259" key="9">
    <source>
        <dbReference type="SMART" id="SM01383"/>
    </source>
</evidence>
<dbReference type="InterPro" id="IPR008991">
    <property type="entry name" value="Translation_prot_SH3-like_sf"/>
</dbReference>
<dbReference type="HAMAP" id="MF_01320_B">
    <property type="entry name" value="Ribosomal_uL2_B"/>
    <property type="match status" value="1"/>
</dbReference>
<comment type="subcellular location">
    <subcellularLocation>
        <location evidence="6">Plastid</location>
        <location evidence="6">Chloroplast</location>
    </subcellularLocation>
</comment>
<proteinExistence type="inferred from homology"/>
<dbReference type="SUPFAM" id="SSF50249">
    <property type="entry name" value="Nucleic acid-binding proteins"/>
    <property type="match status" value="1"/>
</dbReference>
<reference evidence="10" key="1">
    <citation type="journal article" date="2019" name="Int. J. Mol. Sci.">
        <title>Characterization of the Chloroplast Genome of Trentepohlia odorata (Trentepohliales, Chlorophyta), and Discussion of its Taxonomy.</title>
        <authorList>
            <person name="Zhu H."/>
            <person name="Hu Y."/>
            <person name="Liu F."/>
            <person name="Hu Z."/>
            <person name="Liu G."/>
        </authorList>
    </citation>
    <scope>NUCLEOTIDE SEQUENCE</scope>
</reference>
<dbReference type="FunFam" id="4.10.950.10:FF:000001">
    <property type="entry name" value="50S ribosomal protein L2"/>
    <property type="match status" value="1"/>
</dbReference>
<evidence type="ECO:0000256" key="3">
    <source>
        <dbReference type="ARBA" id="ARBA00022640"/>
    </source>
</evidence>
<feature type="domain" description="Large ribosomal subunit protein uL2 C-terminal" evidence="8">
    <location>
        <begin position="126"/>
        <end position="255"/>
    </location>
</feature>
<dbReference type="AlphaFoldDB" id="A0A4Y5P3H3"/>
<dbReference type="NCBIfam" id="TIGR01171">
    <property type="entry name" value="rplB_bact"/>
    <property type="match status" value="1"/>
</dbReference>
<dbReference type="Pfam" id="PF00181">
    <property type="entry name" value="Ribosomal_L2_N"/>
    <property type="match status" value="1"/>
</dbReference>
<dbReference type="FunFam" id="2.40.50.140:FF:000003">
    <property type="entry name" value="50S ribosomal protein L2"/>
    <property type="match status" value="1"/>
</dbReference>
<feature type="compositionally biased region" description="Basic residues" evidence="7">
    <location>
        <begin position="257"/>
        <end position="266"/>
    </location>
</feature>
<gene>
    <name evidence="6 10" type="primary">rpl2</name>
</gene>